<dbReference type="InterPro" id="IPR004680">
    <property type="entry name" value="Cit_transptr-like_dom"/>
</dbReference>
<keyword evidence="8 11" id="KW-0472">Membrane</keyword>
<keyword evidence="5 11" id="KW-1133">Transmembrane helix</keyword>
<evidence type="ECO:0000256" key="11">
    <source>
        <dbReference type="SAM" id="Phobius"/>
    </source>
</evidence>
<evidence type="ECO:0000256" key="3">
    <source>
        <dbReference type="ARBA" id="ARBA00022449"/>
    </source>
</evidence>
<keyword evidence="4 11" id="KW-0812">Transmembrane</keyword>
<keyword evidence="14" id="KW-1185">Reference proteome</keyword>
<evidence type="ECO:0000256" key="8">
    <source>
        <dbReference type="ARBA" id="ARBA00023136"/>
    </source>
</evidence>
<feature type="transmembrane region" description="Helical" evidence="11">
    <location>
        <begin position="27"/>
        <end position="52"/>
    </location>
</feature>
<evidence type="ECO:0000313" key="14">
    <source>
        <dbReference type="Proteomes" id="UP000242915"/>
    </source>
</evidence>
<dbReference type="Pfam" id="PF03600">
    <property type="entry name" value="CitMHS"/>
    <property type="match status" value="1"/>
</dbReference>
<keyword evidence="7" id="KW-0406">Ion transport</keyword>
<organism evidence="13 14">
    <name type="scientific">Pseudomonas segetis</name>
    <dbReference type="NCBI Taxonomy" id="298908"/>
    <lineage>
        <taxon>Bacteria</taxon>
        <taxon>Pseudomonadati</taxon>
        <taxon>Pseudomonadota</taxon>
        <taxon>Gammaproteobacteria</taxon>
        <taxon>Pseudomonadales</taxon>
        <taxon>Pseudomonadaceae</taxon>
        <taxon>Pseudomonas</taxon>
    </lineage>
</organism>
<accession>A0A239CFR1</accession>
<dbReference type="EMBL" id="FZOG01000002">
    <property type="protein sequence ID" value="SNS18163.1"/>
    <property type="molecule type" value="Genomic_DNA"/>
</dbReference>
<protein>
    <submittedName>
        <fullName evidence="13">Sodium/proton antiporter, NhaD family</fullName>
    </submittedName>
</protein>
<sequence>MYVLMACVFIFGYLCIAFEHPLKIDKAASALLTAVICWTVLVLGADSILPAITNINVTHGDNSGYVVHQLREHLGEISEILFFLLGAMVIVELIDAHEGFKAVTDRIKTNKRVNLLWLVGLLTFFLSAALDNLTTTIVMVSLLRKLIDDQKDRWFFAGIVVIAANAGGAWSPIGDVTTTMLWIGGQISASSIIVNLFIPSLVCLMVPLIYLSLRLKGEVERPPEYESLESHRDPTTPFERNLVLGIGLGSLLFVPVFKSVTHLPPYMGIMFGLGVMWVVTEIIHRGKNSEEKHPLSVIGVLRRIDTTSVLFFLGILLAVSSLATAGHLAQVAVALKESLGNIYAINIAIGLLSSVVDNVPLVAGAMKMYPLVSPVAIASAGSDINWLQSFVINGDFWELLAYCAGTGGSCLIIGSAAGVAAMGMERINFIWYLKTISLLAFLGYIAGAATYIAIAALS</sequence>
<evidence type="ECO:0000256" key="2">
    <source>
        <dbReference type="ARBA" id="ARBA00022448"/>
    </source>
</evidence>
<evidence type="ECO:0000313" key="13">
    <source>
        <dbReference type="EMBL" id="SNS18163.1"/>
    </source>
</evidence>
<dbReference type="GO" id="GO:0006814">
    <property type="term" value="P:sodium ion transport"/>
    <property type="evidence" value="ECO:0007669"/>
    <property type="project" value="UniProtKB-KW"/>
</dbReference>
<evidence type="ECO:0000256" key="9">
    <source>
        <dbReference type="ARBA" id="ARBA00023201"/>
    </source>
</evidence>
<feature type="transmembrane region" description="Helical" evidence="11">
    <location>
        <begin position="242"/>
        <end position="260"/>
    </location>
</feature>
<feature type="transmembrane region" description="Helical" evidence="11">
    <location>
        <begin position="73"/>
        <end position="94"/>
    </location>
</feature>
<keyword evidence="2" id="KW-0813">Transport</keyword>
<dbReference type="Proteomes" id="UP000242915">
    <property type="component" value="Unassembled WGS sequence"/>
</dbReference>
<feature type="domain" description="Citrate transporter-like" evidence="12">
    <location>
        <begin position="13"/>
        <end position="378"/>
    </location>
</feature>
<dbReference type="InterPro" id="IPR045016">
    <property type="entry name" value="NhaD-like"/>
</dbReference>
<evidence type="ECO:0000256" key="1">
    <source>
        <dbReference type="ARBA" id="ARBA00004141"/>
    </source>
</evidence>
<evidence type="ECO:0000256" key="10">
    <source>
        <dbReference type="ARBA" id="ARBA00025753"/>
    </source>
</evidence>
<dbReference type="GO" id="GO:0015297">
    <property type="term" value="F:antiporter activity"/>
    <property type="evidence" value="ECO:0007669"/>
    <property type="project" value="UniProtKB-KW"/>
</dbReference>
<keyword evidence="3" id="KW-0050">Antiport</keyword>
<name>A0A239CFR1_9PSED</name>
<dbReference type="NCBIfam" id="NF038006">
    <property type="entry name" value="NhaD_1"/>
    <property type="match status" value="1"/>
</dbReference>
<feature type="transmembrane region" description="Helical" evidence="11">
    <location>
        <begin position="338"/>
        <end position="356"/>
    </location>
</feature>
<feature type="transmembrane region" description="Helical" evidence="11">
    <location>
        <begin position="399"/>
        <end position="424"/>
    </location>
</feature>
<dbReference type="RefSeq" id="WP_010486658.1">
    <property type="nucleotide sequence ID" value="NZ_FZOG01000002.1"/>
</dbReference>
<dbReference type="AlphaFoldDB" id="A0A239CFR1"/>
<feature type="transmembrane region" description="Helical" evidence="11">
    <location>
        <begin position="193"/>
        <end position="213"/>
    </location>
</feature>
<evidence type="ECO:0000256" key="4">
    <source>
        <dbReference type="ARBA" id="ARBA00022692"/>
    </source>
</evidence>
<evidence type="ECO:0000256" key="6">
    <source>
        <dbReference type="ARBA" id="ARBA00023053"/>
    </source>
</evidence>
<evidence type="ECO:0000259" key="12">
    <source>
        <dbReference type="Pfam" id="PF03600"/>
    </source>
</evidence>
<feature type="transmembrane region" description="Helical" evidence="11">
    <location>
        <begin position="304"/>
        <end position="326"/>
    </location>
</feature>
<gene>
    <name evidence="13" type="ORF">SAMN05216255_1646</name>
</gene>
<evidence type="ECO:0000256" key="7">
    <source>
        <dbReference type="ARBA" id="ARBA00023065"/>
    </source>
</evidence>
<evidence type="ECO:0000256" key="5">
    <source>
        <dbReference type="ARBA" id="ARBA00022989"/>
    </source>
</evidence>
<comment type="subcellular location">
    <subcellularLocation>
        <location evidence="1">Membrane</location>
        <topology evidence="1">Multi-pass membrane protein</topology>
    </subcellularLocation>
</comment>
<reference evidence="14" key="1">
    <citation type="submission" date="2017-06" db="EMBL/GenBank/DDBJ databases">
        <authorList>
            <person name="Varghese N."/>
            <person name="Submissions S."/>
        </authorList>
    </citation>
    <scope>NUCLEOTIDE SEQUENCE [LARGE SCALE GENOMIC DNA]</scope>
    <source>
        <strain evidence="14">CIP 108523</strain>
    </source>
</reference>
<proteinExistence type="inferred from homology"/>
<feature type="transmembrane region" description="Helical" evidence="11">
    <location>
        <begin position="436"/>
        <end position="457"/>
    </location>
</feature>
<dbReference type="PANTHER" id="PTHR43269:SF2">
    <property type="entry name" value="SODIUM_PROTON ANTIPORTER 1-RELATED"/>
    <property type="match status" value="1"/>
</dbReference>
<dbReference type="PANTHER" id="PTHR43269">
    <property type="entry name" value="SODIUM/PROTON ANTIPORTER 1-RELATED"/>
    <property type="match status" value="1"/>
</dbReference>
<keyword evidence="9" id="KW-0739">Sodium transport</keyword>
<dbReference type="GO" id="GO:0016020">
    <property type="term" value="C:membrane"/>
    <property type="evidence" value="ECO:0007669"/>
    <property type="project" value="UniProtKB-SubCell"/>
</dbReference>
<keyword evidence="6" id="KW-0915">Sodium</keyword>
<feature type="transmembrane region" description="Helical" evidence="11">
    <location>
        <begin position="114"/>
        <end position="142"/>
    </location>
</feature>
<feature type="transmembrane region" description="Helical" evidence="11">
    <location>
        <begin position="154"/>
        <end position="173"/>
    </location>
</feature>
<comment type="similarity">
    <text evidence="10">Belongs to the NhaD Na(+)/H(+) (TC 2.A.62) antiporter family.</text>
</comment>